<dbReference type="GO" id="GO:0003824">
    <property type="term" value="F:catalytic activity"/>
    <property type="evidence" value="ECO:0007669"/>
    <property type="project" value="UniProtKB-ARBA"/>
</dbReference>
<dbReference type="EMBL" id="JAMTCK010000014">
    <property type="protein sequence ID" value="MCP2168503.1"/>
    <property type="molecule type" value="Genomic_DNA"/>
</dbReference>
<dbReference type="GO" id="GO:0016020">
    <property type="term" value="C:membrane"/>
    <property type="evidence" value="ECO:0007669"/>
    <property type="project" value="TreeGrafter"/>
</dbReference>
<keyword evidence="3" id="KW-1185">Reference proteome</keyword>
<dbReference type="Pfam" id="PF12697">
    <property type="entry name" value="Abhydrolase_6"/>
    <property type="match status" value="1"/>
</dbReference>
<reference evidence="2" key="1">
    <citation type="submission" date="2022-06" db="EMBL/GenBank/DDBJ databases">
        <title>Genomic Encyclopedia of Archaeal and Bacterial Type Strains, Phase II (KMG-II): from individual species to whole genera.</title>
        <authorList>
            <person name="Goeker M."/>
        </authorList>
    </citation>
    <scope>NUCLEOTIDE SEQUENCE</scope>
    <source>
        <strain evidence="2">DSM 43935</strain>
    </source>
</reference>
<organism evidence="2 3">
    <name type="scientific">Goodfellowiella coeruleoviolacea</name>
    <dbReference type="NCBI Taxonomy" id="334858"/>
    <lineage>
        <taxon>Bacteria</taxon>
        <taxon>Bacillati</taxon>
        <taxon>Actinomycetota</taxon>
        <taxon>Actinomycetes</taxon>
        <taxon>Pseudonocardiales</taxon>
        <taxon>Pseudonocardiaceae</taxon>
        <taxon>Goodfellowiella</taxon>
    </lineage>
</organism>
<evidence type="ECO:0000259" key="1">
    <source>
        <dbReference type="Pfam" id="PF12697"/>
    </source>
</evidence>
<dbReference type="InterPro" id="IPR029058">
    <property type="entry name" value="AB_hydrolase_fold"/>
</dbReference>
<dbReference type="Proteomes" id="UP001206128">
    <property type="component" value="Unassembled WGS sequence"/>
</dbReference>
<comment type="caution">
    <text evidence="2">The sequence shown here is derived from an EMBL/GenBank/DDBJ whole genome shotgun (WGS) entry which is preliminary data.</text>
</comment>
<dbReference type="Gene3D" id="3.40.50.1820">
    <property type="entry name" value="alpha/beta hydrolase"/>
    <property type="match status" value="1"/>
</dbReference>
<gene>
    <name evidence="2" type="ORF">LX83_005381</name>
</gene>
<sequence length="278" mass="29518">MGEYDVEHSHGMHVVHDGPRQAPPLLLIHGSGAAGVTWGPMVPALAAHHHVIRVDLPGCGQSPPAASYDVPGQAGRVAALLDDLGLRHVTVVGHSSGGYVATALAEQRPDLVGSLALISTGPRLDALLPQPFILRALLAPPLGPLVWPRRSDAMIRKGINATTARPVRIPDDAIADQKNITYRTFRKVLRGNNAYLAERSVPDRLAALDVDVLVIFGAADPRWDPASAHHYDAVPTARVQMLPGVGHLPMFEAPEATGELLLAFTATVAGTPPRDHRA</sequence>
<dbReference type="RefSeq" id="WP_253776419.1">
    <property type="nucleotide sequence ID" value="NZ_JAMTCK010000014.1"/>
</dbReference>
<dbReference type="PANTHER" id="PTHR43798">
    <property type="entry name" value="MONOACYLGLYCEROL LIPASE"/>
    <property type="match status" value="1"/>
</dbReference>
<dbReference type="InterPro" id="IPR050266">
    <property type="entry name" value="AB_hydrolase_sf"/>
</dbReference>
<feature type="domain" description="AB hydrolase-1" evidence="1">
    <location>
        <begin position="25"/>
        <end position="257"/>
    </location>
</feature>
<dbReference type="InterPro" id="IPR000073">
    <property type="entry name" value="AB_hydrolase_1"/>
</dbReference>
<evidence type="ECO:0000313" key="2">
    <source>
        <dbReference type="EMBL" id="MCP2168503.1"/>
    </source>
</evidence>
<protein>
    <submittedName>
        <fullName evidence="2">Pimeloyl-ACP methyl ester carboxylesterase</fullName>
    </submittedName>
</protein>
<dbReference type="PRINTS" id="PR00111">
    <property type="entry name" value="ABHYDROLASE"/>
</dbReference>
<dbReference type="PANTHER" id="PTHR43798:SF33">
    <property type="entry name" value="HYDROLASE, PUTATIVE (AFU_ORTHOLOGUE AFUA_2G14860)-RELATED"/>
    <property type="match status" value="1"/>
</dbReference>
<proteinExistence type="predicted"/>
<name>A0AAE3KNB2_9PSEU</name>
<dbReference type="SUPFAM" id="SSF53474">
    <property type="entry name" value="alpha/beta-Hydrolases"/>
    <property type="match status" value="1"/>
</dbReference>
<evidence type="ECO:0000313" key="3">
    <source>
        <dbReference type="Proteomes" id="UP001206128"/>
    </source>
</evidence>
<accession>A0AAE3KNB2</accession>
<dbReference type="AlphaFoldDB" id="A0AAE3KNB2"/>